<dbReference type="InterPro" id="IPR050833">
    <property type="entry name" value="Poly_Biosynth_Transport"/>
</dbReference>
<keyword evidence="3 6" id="KW-0812">Transmembrane</keyword>
<dbReference type="KEGG" id="sat:SYN_01134"/>
<keyword evidence="4 6" id="KW-1133">Transmembrane helix</keyword>
<keyword evidence="8" id="KW-1185">Reference proteome</keyword>
<dbReference type="Proteomes" id="UP000001933">
    <property type="component" value="Chromosome"/>
</dbReference>
<feature type="transmembrane region" description="Helical" evidence="6">
    <location>
        <begin position="325"/>
        <end position="348"/>
    </location>
</feature>
<dbReference type="PANTHER" id="PTHR30250:SF26">
    <property type="entry name" value="PSMA PROTEIN"/>
    <property type="match status" value="1"/>
</dbReference>
<feature type="transmembrane region" description="Helical" evidence="6">
    <location>
        <begin position="202"/>
        <end position="228"/>
    </location>
</feature>
<evidence type="ECO:0000256" key="1">
    <source>
        <dbReference type="ARBA" id="ARBA00004651"/>
    </source>
</evidence>
<dbReference type="PANTHER" id="PTHR30250">
    <property type="entry name" value="PST FAMILY PREDICTED COLANIC ACID TRANSPORTER"/>
    <property type="match status" value="1"/>
</dbReference>
<accession>Q2LPS8</accession>
<feature type="transmembrane region" description="Helical" evidence="6">
    <location>
        <begin position="290"/>
        <end position="313"/>
    </location>
</feature>
<keyword evidence="2" id="KW-1003">Cell membrane</keyword>
<feature type="transmembrane region" description="Helical" evidence="6">
    <location>
        <begin position="459"/>
        <end position="476"/>
    </location>
</feature>
<gene>
    <name evidence="7" type="ORF">SYN_01134</name>
</gene>
<comment type="subcellular location">
    <subcellularLocation>
        <location evidence="1">Cell membrane</location>
        <topology evidence="1">Multi-pass membrane protein</topology>
    </subcellularLocation>
</comment>
<evidence type="ECO:0000313" key="7">
    <source>
        <dbReference type="EMBL" id="ABC76272.1"/>
    </source>
</evidence>
<dbReference type="HOGENOM" id="CLU_516708_0_0_7"/>
<feature type="transmembrane region" description="Helical" evidence="6">
    <location>
        <begin position="178"/>
        <end position="196"/>
    </location>
</feature>
<proteinExistence type="predicted"/>
<feature type="transmembrane region" description="Helical" evidence="6">
    <location>
        <begin position="140"/>
        <end position="157"/>
    </location>
</feature>
<dbReference type="GO" id="GO:0005886">
    <property type="term" value="C:plasma membrane"/>
    <property type="evidence" value="ECO:0007669"/>
    <property type="project" value="UniProtKB-SubCell"/>
</dbReference>
<dbReference type="InterPro" id="IPR002797">
    <property type="entry name" value="Polysacc_synth"/>
</dbReference>
<evidence type="ECO:0000256" key="3">
    <source>
        <dbReference type="ARBA" id="ARBA00022692"/>
    </source>
</evidence>
<dbReference type="RefSeq" id="WP_011416306.1">
    <property type="nucleotide sequence ID" value="NC_007759.1"/>
</dbReference>
<protein>
    <submittedName>
        <fullName evidence="7">Oligosaccharide translocase</fullName>
    </submittedName>
</protein>
<keyword evidence="5 6" id="KW-0472">Membrane</keyword>
<evidence type="ECO:0000256" key="4">
    <source>
        <dbReference type="ARBA" id="ARBA00022989"/>
    </source>
</evidence>
<name>Q2LPS8_SYNAS</name>
<dbReference type="eggNOG" id="COG2244">
    <property type="taxonomic scope" value="Bacteria"/>
</dbReference>
<reference evidence="7 8" key="1">
    <citation type="journal article" date="2007" name="Proc. Natl. Acad. Sci. U.S.A.">
        <title>The genome of Syntrophus aciditrophicus: life at the thermodynamic limit of microbial growth.</title>
        <authorList>
            <person name="McInerney M.J."/>
            <person name="Rohlin L."/>
            <person name="Mouttaki H."/>
            <person name="Kim U."/>
            <person name="Krupp R.S."/>
            <person name="Rios-Hernandez L."/>
            <person name="Sieber J."/>
            <person name="Struchtemeyer C.G."/>
            <person name="Bhattacharyya A."/>
            <person name="Campbell J.W."/>
            <person name="Gunsalus R.P."/>
        </authorList>
    </citation>
    <scope>NUCLEOTIDE SEQUENCE [LARGE SCALE GENOMIC DNA]</scope>
    <source>
        <strain evidence="7 8">SB</strain>
    </source>
</reference>
<dbReference type="AlphaFoldDB" id="Q2LPS8"/>
<evidence type="ECO:0000256" key="6">
    <source>
        <dbReference type="SAM" id="Phobius"/>
    </source>
</evidence>
<feature type="transmembrane region" description="Helical" evidence="6">
    <location>
        <begin position="109"/>
        <end position="134"/>
    </location>
</feature>
<evidence type="ECO:0000256" key="2">
    <source>
        <dbReference type="ARBA" id="ARBA00022475"/>
    </source>
</evidence>
<feature type="transmembrane region" description="Helical" evidence="6">
    <location>
        <begin position="392"/>
        <end position="412"/>
    </location>
</feature>
<feature type="transmembrane region" description="Helical" evidence="6">
    <location>
        <begin position="418"/>
        <end position="439"/>
    </location>
</feature>
<evidence type="ECO:0000256" key="5">
    <source>
        <dbReference type="ARBA" id="ARBA00023136"/>
    </source>
</evidence>
<feature type="transmembrane region" description="Helical" evidence="6">
    <location>
        <begin position="27"/>
        <end position="48"/>
    </location>
</feature>
<dbReference type="STRING" id="56780.SYN_01134"/>
<dbReference type="InParanoid" id="Q2LPS8"/>
<feature type="transmembrane region" description="Helical" evidence="6">
    <location>
        <begin position="488"/>
        <end position="511"/>
    </location>
</feature>
<feature type="transmembrane region" description="Helical" evidence="6">
    <location>
        <begin position="360"/>
        <end position="380"/>
    </location>
</feature>
<feature type="transmembrane region" description="Helical" evidence="6">
    <location>
        <begin position="249"/>
        <end position="278"/>
    </location>
</feature>
<sequence length="527" mass="57350">MMPISSLNRPLEFVSGLLADTTLTKKAYLNTLASMLEYATSLLVGFFLTPYMVKGLGDYSFGLWQVLSRLIGYLSPASGRPTHALKWTLANQQASSDYEQKRRYVGSALAVWAIFLPVVLGLGCIVAWFVPVWIKAPAEFVWTVRVVAFVLVSNILLDALSSIPQGVLQGENLGYKRMGITAGLVLFGGGVTWFAIYLKTGIVGVSFSVLLKTVLAGIVLFLIVSRYVKWFGFAKPLKTDMHVMLGRSGWFLGWNLVTTLLIASDVVVLGLCSSIVAVTNYSLTKYVPEMMISIIANIIFAIMPGLGGIIGAGDLKRAVRLRSEILSFVWLVVTVIGASVLLLNRSFLELWVGTGRFSGALPHLLIVVGVMQLIFIRSDANIIDLTLNLSQKVLLGLLSVAISISAASVMVGYFHMGVVGLCLGIMSGRLILTAGYPLLISRFLDIPLSAQMKGVVRPMLVTILLFGSALFLDNLLQTMRWPGLHSWIGFFLSAAFAGAVVLMLSFFGGLTPEQRESISRRVHRAIT</sequence>
<dbReference type="EMBL" id="CP000252">
    <property type="protein sequence ID" value="ABC76272.1"/>
    <property type="molecule type" value="Genomic_DNA"/>
</dbReference>
<organism evidence="7 8">
    <name type="scientific">Syntrophus aciditrophicus (strain SB)</name>
    <dbReference type="NCBI Taxonomy" id="56780"/>
    <lineage>
        <taxon>Bacteria</taxon>
        <taxon>Pseudomonadati</taxon>
        <taxon>Thermodesulfobacteriota</taxon>
        <taxon>Syntrophia</taxon>
        <taxon>Syntrophales</taxon>
        <taxon>Syntrophaceae</taxon>
        <taxon>Syntrophus</taxon>
    </lineage>
</organism>
<evidence type="ECO:0000313" key="8">
    <source>
        <dbReference type="Proteomes" id="UP000001933"/>
    </source>
</evidence>
<dbReference type="Pfam" id="PF01943">
    <property type="entry name" value="Polysacc_synt"/>
    <property type="match status" value="1"/>
</dbReference>
<dbReference type="OrthoDB" id="580892at2"/>